<evidence type="ECO:0000256" key="1">
    <source>
        <dbReference type="SAM" id="MobiDB-lite"/>
    </source>
</evidence>
<feature type="compositionally biased region" description="Low complexity" evidence="1">
    <location>
        <begin position="123"/>
        <end position="141"/>
    </location>
</feature>
<feature type="compositionally biased region" description="Pro residues" evidence="1">
    <location>
        <begin position="100"/>
        <end position="109"/>
    </location>
</feature>
<protein>
    <recommendedName>
        <fullName evidence="3">Ribonucleotide reductase alpha-helical domain-containing protein</fullName>
    </recommendedName>
</protein>
<keyword evidence="2" id="KW-1133">Transmembrane helix</keyword>
<evidence type="ECO:0000313" key="4">
    <source>
        <dbReference type="EMBL" id="KNE55537.1"/>
    </source>
</evidence>
<organism evidence="4 5">
    <name type="scientific">Allomyces macrogynus (strain ATCC 38327)</name>
    <name type="common">Allomyces javanicus var. macrogynus</name>
    <dbReference type="NCBI Taxonomy" id="578462"/>
    <lineage>
        <taxon>Eukaryota</taxon>
        <taxon>Fungi</taxon>
        <taxon>Fungi incertae sedis</taxon>
        <taxon>Blastocladiomycota</taxon>
        <taxon>Blastocladiomycetes</taxon>
        <taxon>Blastocladiales</taxon>
        <taxon>Blastocladiaceae</taxon>
        <taxon>Allomyces</taxon>
    </lineage>
</organism>
<dbReference type="eggNOG" id="ENOG502QRRC">
    <property type="taxonomic scope" value="Eukaryota"/>
</dbReference>
<dbReference type="OrthoDB" id="14890at2759"/>
<feature type="region of interest" description="Disordered" evidence="1">
    <location>
        <begin position="1"/>
        <end position="160"/>
    </location>
</feature>
<sequence length="393" mass="40937">MRTATHPHAHAHPHAHHQPNMHAYGAPVTPGSMLGHAPPPPPSLNPGTYHGMYPTQQTPPITPQRHGTADTYSMPGSSSAEPTPTAVGRSGGLSRTPTATLPPPPPPATQPSVSLTNAPPPSSVSRAASAGAASTASVSPTAPMPNTLPHPPPQQPQRSASTANMMMNPVVMAAATAILAARGGSLRGAAPQAAQPPPPAHDAAGAAAPPPPQPPAFPGVTPGNMAAMSAAAAAYASVPPSFGFDGLGELVYYRTYSRLKPNGENEQWYETVARVVNGTFNLQRQWIEHHHLGWDACKAQAPGQSMSVRIFHMKFSPPRQMHLAQVSLQSEQQVLSSAVNTGGATYTSQQTETMTAASVAALLTRSYCTLFFLTLLLTCFPTLACFVSPLTSE</sequence>
<evidence type="ECO:0000256" key="2">
    <source>
        <dbReference type="SAM" id="Phobius"/>
    </source>
</evidence>
<name>A0A0L0RYS7_ALLM3</name>
<feature type="compositionally biased region" description="Pro residues" evidence="1">
    <location>
        <begin position="142"/>
        <end position="155"/>
    </location>
</feature>
<feature type="transmembrane region" description="Helical" evidence="2">
    <location>
        <begin position="370"/>
        <end position="390"/>
    </location>
</feature>
<evidence type="ECO:0000259" key="3">
    <source>
        <dbReference type="Pfam" id="PF17975"/>
    </source>
</evidence>
<keyword evidence="5" id="KW-1185">Reference proteome</keyword>
<feature type="compositionally biased region" description="Pro residues" evidence="1">
    <location>
        <begin position="208"/>
        <end position="217"/>
    </location>
</feature>
<dbReference type="AlphaFoldDB" id="A0A0L0RYS7"/>
<reference evidence="5" key="2">
    <citation type="submission" date="2009-11" db="EMBL/GenBank/DDBJ databases">
        <title>The Genome Sequence of Allomyces macrogynus strain ATCC 38327.</title>
        <authorList>
            <consortium name="The Broad Institute Genome Sequencing Platform"/>
            <person name="Russ C."/>
            <person name="Cuomo C."/>
            <person name="Shea T."/>
            <person name="Young S.K."/>
            <person name="Zeng Q."/>
            <person name="Koehrsen M."/>
            <person name="Haas B."/>
            <person name="Borodovsky M."/>
            <person name="Guigo R."/>
            <person name="Alvarado L."/>
            <person name="Berlin A."/>
            <person name="Borenstein D."/>
            <person name="Chen Z."/>
            <person name="Engels R."/>
            <person name="Freedman E."/>
            <person name="Gellesch M."/>
            <person name="Goldberg J."/>
            <person name="Griggs A."/>
            <person name="Gujja S."/>
            <person name="Heiman D."/>
            <person name="Hepburn T."/>
            <person name="Howarth C."/>
            <person name="Jen D."/>
            <person name="Larson L."/>
            <person name="Lewis B."/>
            <person name="Mehta T."/>
            <person name="Park D."/>
            <person name="Pearson M."/>
            <person name="Roberts A."/>
            <person name="Saif S."/>
            <person name="Shenoy N."/>
            <person name="Sisk P."/>
            <person name="Stolte C."/>
            <person name="Sykes S."/>
            <person name="Walk T."/>
            <person name="White J."/>
            <person name="Yandava C."/>
            <person name="Burger G."/>
            <person name="Gray M.W."/>
            <person name="Holland P.W.H."/>
            <person name="King N."/>
            <person name="Lang F.B.F."/>
            <person name="Roger A.J."/>
            <person name="Ruiz-Trillo I."/>
            <person name="Lander E."/>
            <person name="Nusbaum C."/>
        </authorList>
    </citation>
    <scope>NUCLEOTIDE SEQUENCE [LARGE SCALE GENOMIC DNA]</scope>
    <source>
        <strain evidence="5">ATCC 38327</strain>
    </source>
</reference>
<evidence type="ECO:0000313" key="5">
    <source>
        <dbReference type="Proteomes" id="UP000054350"/>
    </source>
</evidence>
<feature type="compositionally biased region" description="Polar residues" evidence="1">
    <location>
        <begin position="70"/>
        <end position="82"/>
    </location>
</feature>
<feature type="domain" description="Ribonucleotide reductase alpha-helical" evidence="3">
    <location>
        <begin position="235"/>
        <end position="318"/>
    </location>
</feature>
<dbReference type="EMBL" id="GG745329">
    <property type="protein sequence ID" value="KNE55537.1"/>
    <property type="molecule type" value="Genomic_DNA"/>
</dbReference>
<feature type="region of interest" description="Disordered" evidence="1">
    <location>
        <begin position="188"/>
        <end position="217"/>
    </location>
</feature>
<gene>
    <name evidence="4" type="ORF">AMAG_01423</name>
</gene>
<keyword evidence="2" id="KW-0812">Transmembrane</keyword>
<dbReference type="Proteomes" id="UP000054350">
    <property type="component" value="Unassembled WGS sequence"/>
</dbReference>
<proteinExistence type="predicted"/>
<reference evidence="4 5" key="1">
    <citation type="submission" date="2009-11" db="EMBL/GenBank/DDBJ databases">
        <title>Annotation of Allomyces macrogynus ATCC 38327.</title>
        <authorList>
            <consortium name="The Broad Institute Genome Sequencing Platform"/>
            <person name="Russ C."/>
            <person name="Cuomo C."/>
            <person name="Burger G."/>
            <person name="Gray M.W."/>
            <person name="Holland P.W.H."/>
            <person name="King N."/>
            <person name="Lang F.B.F."/>
            <person name="Roger A.J."/>
            <person name="Ruiz-Trillo I."/>
            <person name="Young S.K."/>
            <person name="Zeng Q."/>
            <person name="Gargeya S."/>
            <person name="Fitzgerald M."/>
            <person name="Haas B."/>
            <person name="Abouelleil A."/>
            <person name="Alvarado L."/>
            <person name="Arachchi H.M."/>
            <person name="Berlin A."/>
            <person name="Chapman S.B."/>
            <person name="Gearin G."/>
            <person name="Goldberg J."/>
            <person name="Griggs A."/>
            <person name="Gujja S."/>
            <person name="Hansen M."/>
            <person name="Heiman D."/>
            <person name="Howarth C."/>
            <person name="Larimer J."/>
            <person name="Lui A."/>
            <person name="MacDonald P.J.P."/>
            <person name="McCowen C."/>
            <person name="Montmayeur A."/>
            <person name="Murphy C."/>
            <person name="Neiman D."/>
            <person name="Pearson M."/>
            <person name="Priest M."/>
            <person name="Roberts A."/>
            <person name="Saif S."/>
            <person name="Shea T."/>
            <person name="Sisk P."/>
            <person name="Stolte C."/>
            <person name="Sykes S."/>
            <person name="Wortman J."/>
            <person name="Nusbaum C."/>
            <person name="Birren B."/>
        </authorList>
    </citation>
    <scope>NUCLEOTIDE SEQUENCE [LARGE SCALE GENOMIC DNA]</scope>
    <source>
        <strain evidence="4 5">ATCC 38327</strain>
    </source>
</reference>
<accession>A0A0L0RYS7</accession>
<dbReference type="Pfam" id="PF17975">
    <property type="entry name" value="RNR_Alpha"/>
    <property type="match status" value="1"/>
</dbReference>
<dbReference type="STRING" id="578462.A0A0L0RYS7"/>
<dbReference type="VEuPathDB" id="FungiDB:AMAG_01423"/>
<keyword evidence="2" id="KW-0472">Membrane</keyword>
<dbReference type="Gene3D" id="3.20.70.20">
    <property type="match status" value="1"/>
</dbReference>
<dbReference type="InterPro" id="IPR040763">
    <property type="entry name" value="RNR_alpha_hel"/>
</dbReference>
<feature type="compositionally biased region" description="Basic residues" evidence="1">
    <location>
        <begin position="1"/>
        <end position="19"/>
    </location>
</feature>